<keyword evidence="2" id="KW-1185">Reference proteome</keyword>
<organism evidence="1 2">
    <name type="scientific">Aspergillus aculeatinus CBS 121060</name>
    <dbReference type="NCBI Taxonomy" id="1448322"/>
    <lineage>
        <taxon>Eukaryota</taxon>
        <taxon>Fungi</taxon>
        <taxon>Dikarya</taxon>
        <taxon>Ascomycota</taxon>
        <taxon>Pezizomycotina</taxon>
        <taxon>Eurotiomycetes</taxon>
        <taxon>Eurotiomycetidae</taxon>
        <taxon>Eurotiales</taxon>
        <taxon>Aspergillaceae</taxon>
        <taxon>Aspergillus</taxon>
        <taxon>Aspergillus subgen. Circumdati</taxon>
    </lineage>
</organism>
<dbReference type="Proteomes" id="UP000249661">
    <property type="component" value="Unassembled WGS sequence"/>
</dbReference>
<sequence length="75" mass="8145">MLIQLRPLRPLRPRALQVDSGKRRRTTKNNSDIRASLSACLGLMMAAISAPIKSALPSVKPGVVEGWQSDCLLSC</sequence>
<evidence type="ECO:0000313" key="2">
    <source>
        <dbReference type="Proteomes" id="UP000249661"/>
    </source>
</evidence>
<protein>
    <submittedName>
        <fullName evidence="1">Uncharacterized protein</fullName>
    </submittedName>
</protein>
<gene>
    <name evidence="1" type="ORF">BO66DRAFT_390981</name>
</gene>
<proteinExistence type="predicted"/>
<accession>A0ACD1HDG0</accession>
<reference evidence="1" key="1">
    <citation type="submission" date="2018-02" db="EMBL/GenBank/DDBJ databases">
        <title>The genomes of Aspergillus section Nigri reveals drivers in fungal speciation.</title>
        <authorList>
            <consortium name="DOE Joint Genome Institute"/>
            <person name="Vesth T.C."/>
            <person name="Nybo J."/>
            <person name="Theobald S."/>
            <person name="Brandl J."/>
            <person name="Frisvad J.C."/>
            <person name="Nielsen K.F."/>
            <person name="Lyhne E.K."/>
            <person name="Kogle M.E."/>
            <person name="Kuo A."/>
            <person name="Riley R."/>
            <person name="Clum A."/>
            <person name="Nolan M."/>
            <person name="Lipzen A."/>
            <person name="Salamov A."/>
            <person name="Henrissat B."/>
            <person name="Wiebenga A."/>
            <person name="De vries R.P."/>
            <person name="Grigoriev I.V."/>
            <person name="Mortensen U.H."/>
            <person name="Andersen M.R."/>
            <person name="Baker S.E."/>
        </authorList>
    </citation>
    <scope>NUCLEOTIDE SEQUENCE</scope>
    <source>
        <strain evidence="1">CBS 121060</strain>
    </source>
</reference>
<evidence type="ECO:0000313" key="1">
    <source>
        <dbReference type="EMBL" id="RAH71438.1"/>
    </source>
</evidence>
<name>A0ACD1HDG0_9EURO</name>
<dbReference type="EMBL" id="KZ824949">
    <property type="protein sequence ID" value="RAH71438.1"/>
    <property type="molecule type" value="Genomic_DNA"/>
</dbReference>